<evidence type="ECO:0000256" key="1">
    <source>
        <dbReference type="SAM" id="SignalP"/>
    </source>
</evidence>
<feature type="signal peptide" evidence="1">
    <location>
        <begin position="1"/>
        <end position="19"/>
    </location>
</feature>
<dbReference type="OrthoDB" id="8908892at2"/>
<gene>
    <name evidence="2" type="ORF">BG60_23875</name>
</gene>
<dbReference type="Proteomes" id="UP000027451">
    <property type="component" value="Unassembled WGS sequence"/>
</dbReference>
<evidence type="ECO:0008006" key="4">
    <source>
        <dbReference type="Google" id="ProtNLM"/>
    </source>
</evidence>
<feature type="chain" id="PRO_5024860520" description="Secreted protein" evidence="1">
    <location>
        <begin position="20"/>
        <end position="195"/>
    </location>
</feature>
<comment type="caution">
    <text evidence="2">The sequence shown here is derived from an EMBL/GenBank/DDBJ whole genome shotgun (WGS) entry which is preliminary data.</text>
</comment>
<name>A0A656QB15_9BURK</name>
<evidence type="ECO:0000313" key="3">
    <source>
        <dbReference type="Proteomes" id="UP000027451"/>
    </source>
</evidence>
<sequence length="195" mass="21064">MKKTLVALFVLGASMSTQASEYGCKVLLCLANPASNGGPKGVDECVPPINQLYHDLSKGRPFPSCDQADGNDGSSYARQVYDPYDPCPAPLLPAERGAYVVQGQKRPSGNKGGWFGGDGSYTLNDQPQVSESSLGNGFASGARACVGQRIGSYVVGNYDNTYTVAVFDRVLWQISQNPRAIDVYIDNGWQQRVRW</sequence>
<organism evidence="2 3">
    <name type="scientific">Caballeronia zhejiangensis</name>
    <dbReference type="NCBI Taxonomy" id="871203"/>
    <lineage>
        <taxon>Bacteria</taxon>
        <taxon>Pseudomonadati</taxon>
        <taxon>Pseudomonadota</taxon>
        <taxon>Betaproteobacteria</taxon>
        <taxon>Burkholderiales</taxon>
        <taxon>Burkholderiaceae</taxon>
        <taxon>Caballeronia</taxon>
    </lineage>
</organism>
<accession>A0A656QB15</accession>
<dbReference type="RefSeq" id="WP_008345282.1">
    <property type="nucleotide sequence ID" value="NZ_JFHD01000037.1"/>
</dbReference>
<keyword evidence="1" id="KW-0732">Signal</keyword>
<evidence type="ECO:0000313" key="2">
    <source>
        <dbReference type="EMBL" id="KDR26174.1"/>
    </source>
</evidence>
<keyword evidence="3" id="KW-1185">Reference proteome</keyword>
<dbReference type="EMBL" id="JFHD01000037">
    <property type="protein sequence ID" value="KDR26174.1"/>
    <property type="molecule type" value="Genomic_DNA"/>
</dbReference>
<protein>
    <recommendedName>
        <fullName evidence="4">Secreted protein</fullName>
    </recommendedName>
</protein>
<dbReference type="AlphaFoldDB" id="A0A656QB15"/>
<proteinExistence type="predicted"/>
<reference evidence="2 3" key="1">
    <citation type="submission" date="2014-03" db="EMBL/GenBank/DDBJ databases">
        <title>Draft Genome Sequences of Four Burkholderia Strains.</title>
        <authorList>
            <person name="Liu X.Y."/>
            <person name="Li C.X."/>
            <person name="Xu J.H."/>
        </authorList>
    </citation>
    <scope>NUCLEOTIDE SEQUENCE [LARGE SCALE GENOMIC DNA]</scope>
    <source>
        <strain evidence="2 3">OP-1</strain>
    </source>
</reference>